<evidence type="ECO:0000313" key="4">
    <source>
        <dbReference type="Proteomes" id="UP000432464"/>
    </source>
</evidence>
<dbReference type="AlphaFoldDB" id="A0A6I3L3D1"/>
<proteinExistence type="predicted"/>
<comment type="caution">
    <text evidence="3">The sequence shown here is derived from an EMBL/GenBank/DDBJ whole genome shotgun (WGS) entry which is preliminary data.</text>
</comment>
<dbReference type="Proteomes" id="UP000432464">
    <property type="component" value="Unassembled WGS sequence"/>
</dbReference>
<protein>
    <submittedName>
        <fullName evidence="3">PH domain-containing protein</fullName>
    </submittedName>
</protein>
<keyword evidence="4" id="KW-1185">Reference proteome</keyword>
<dbReference type="Pfam" id="PF10756">
    <property type="entry name" value="bPH_6"/>
    <property type="match status" value="1"/>
</dbReference>
<evidence type="ECO:0000256" key="1">
    <source>
        <dbReference type="SAM" id="MobiDB-lite"/>
    </source>
</evidence>
<dbReference type="EMBL" id="WMBB01000040">
    <property type="protein sequence ID" value="MTE17553.1"/>
    <property type="molecule type" value="Genomic_DNA"/>
</dbReference>
<gene>
    <name evidence="3" type="ORF">GLP40_33075</name>
</gene>
<feature type="compositionally biased region" description="Low complexity" evidence="1">
    <location>
        <begin position="7"/>
        <end position="26"/>
    </location>
</feature>
<organism evidence="3 4">
    <name type="scientific">Nocardia aurantiaca</name>
    <dbReference type="NCBI Taxonomy" id="2675850"/>
    <lineage>
        <taxon>Bacteria</taxon>
        <taxon>Bacillati</taxon>
        <taxon>Actinomycetota</taxon>
        <taxon>Actinomycetes</taxon>
        <taxon>Mycobacteriales</taxon>
        <taxon>Nocardiaceae</taxon>
        <taxon>Nocardia</taxon>
    </lineage>
</organism>
<evidence type="ECO:0000313" key="3">
    <source>
        <dbReference type="EMBL" id="MTE17553.1"/>
    </source>
</evidence>
<sequence>MYETSTPAARASALQAPRPAQPQPASDTYPEPTPKGHPVRATLLVLALLVWALRDVVRPVRLAADAEGVTVVTGFLGRRHLGWGQIERIRVDRRSHRGLRSEFLEVDAGDAIYLFSANDLGELPDEVATALADLRVSPA</sequence>
<feature type="domain" description="Low molecular weight protein antigen 6 PH" evidence="2">
    <location>
        <begin position="60"/>
        <end position="135"/>
    </location>
</feature>
<accession>A0A6I3L3D1</accession>
<dbReference type="InterPro" id="IPR019692">
    <property type="entry name" value="CFP-6_PH"/>
</dbReference>
<reference evidence="3 4" key="1">
    <citation type="submission" date="2019-11" db="EMBL/GenBank/DDBJ databases">
        <title>Nocardia sp. nov. CT2-14 isolated from soil.</title>
        <authorList>
            <person name="Kanchanasin P."/>
            <person name="Tanasupawat S."/>
            <person name="Yuki M."/>
            <person name="Kudo T."/>
        </authorList>
    </citation>
    <scope>NUCLEOTIDE SEQUENCE [LARGE SCALE GENOMIC DNA]</scope>
    <source>
        <strain evidence="3 4">CT2-14</strain>
    </source>
</reference>
<name>A0A6I3L3D1_9NOCA</name>
<evidence type="ECO:0000259" key="2">
    <source>
        <dbReference type="Pfam" id="PF10756"/>
    </source>
</evidence>
<feature type="region of interest" description="Disordered" evidence="1">
    <location>
        <begin position="1"/>
        <end position="34"/>
    </location>
</feature>